<dbReference type="InterPro" id="IPR011047">
    <property type="entry name" value="Quinoprotein_ADH-like_sf"/>
</dbReference>
<feature type="signal peptide" evidence="2">
    <location>
        <begin position="1"/>
        <end position="37"/>
    </location>
</feature>
<dbReference type="Gene3D" id="2.130.10.10">
    <property type="entry name" value="YVTN repeat-like/Quinoprotein amine dehydrogenase"/>
    <property type="match status" value="1"/>
</dbReference>
<proteinExistence type="predicted"/>
<accession>A0A1H6TLX8</accession>
<dbReference type="STRING" id="667676.SAMN05192539_1004180"/>
<sequence>MKVRRDLLLSLRKLSRAKRVFLMLVALIASWCSFAQAPNDPSHLVREPSEISPPLVHQPIHECALTVQVDTYVKHARIRIYSKGKVIGDQPLDKHPPGVVKLFRPLDTSDSITATQTINSIEGGQSYDSVPVTGYPDPLTTPVALPDVYQCGQVVPAANMVESTHVEVSEFPPPPPNPLPDNSPTIGSNENTSNWDAVTTAALAGNQRSVVVRQIACPANATPPKEISPFSAPLGEKQAPNPPPAPTVKQPCQNCTEVLVGNLKVGAEIAVNVGGTVVTGLANADSNIVDIPPAVPGITATQKLCTTSPPSAPVDPKSSLNIPILGNPICPGAHYVSVANTDLGATVMLYHNGSFVGATDGNGGTVKFGIGSPTVLNENDTVEAVQVSGSAKSTPSDVTVGCGSGGNVVTQHNDNFRTGVYPYETTLTPAAVLARGMKLKWQHPIDGWLQGQPLYVRNVEFQGRPANAVFVGALFSNKVYALNADTGNEIWSTALVDSDLGRRNLSFGIDSTPVIDAASNRIYVVFATKNQKLDTATDPDSTHPPPPRQASDGTVTPPVFQDTDLKNLDVAFWLVALDTRTGKEVARTMIRAVTYRTNGQTVSFEGPFHRQHPALLLDHGSVYVAFGSIAGSEAYLEYHGWVMAYSATDLSFQGSFNTSKDYAPPRTPYTRSHPDDAAGIWQGGGGLAADPDGNIYFATGNGTADVVNGKYGDTFVKLFPTGSTLAPVATSVPFDSVLMQQNDSDLGAGGMTIIPGGGPVIGGGKAGFMFALERGTLQQRQEFTASTNQYDPARRDDTWNLGPHLHGSPTYWRGPDRTYGYLYVWGEKDYLRRYSYNTLTGKFETCSGGSSGPGCPLRGSVKALETFHAMPGGMISVSTNGNHPGSAVLWAVLPTGPATNLPPPGRLYAFNAETFQPLWDTAIPSIGHWAPPAVADGKVFVATSSGFAICYELGPEQSPGTTTWVPYKPMASAAALAHHMTAVPRDEVVMNTLSDKALAQISPPPEASKYAVLIADGTISFAPTTVSSGEQSSWRSEDTSLEVSVTVAGQLFPRKEKIHVEITPDLVWTASDGSRARAELVQHFAAPQDGAASWALYRVKSSAGSGILTNITYIQRLATEGGTPPDTSPGPANARARAAFSAKYVLYKEARP</sequence>
<keyword evidence="2" id="KW-0732">Signal</keyword>
<feature type="chain" id="PRO_5011754462" evidence="2">
    <location>
        <begin position="38"/>
        <end position="1152"/>
    </location>
</feature>
<dbReference type="InterPro" id="IPR021851">
    <property type="entry name" value="DUF3455"/>
</dbReference>
<feature type="compositionally biased region" description="Pro residues" evidence="1">
    <location>
        <begin position="171"/>
        <end position="181"/>
    </location>
</feature>
<dbReference type="PANTHER" id="PTHR34512">
    <property type="entry name" value="CELL SURFACE PROTEIN"/>
    <property type="match status" value="1"/>
</dbReference>
<dbReference type="RefSeq" id="WP_090864520.1">
    <property type="nucleotide sequence ID" value="NZ_FNYE01000004.1"/>
</dbReference>
<dbReference type="EMBL" id="FNYE01000004">
    <property type="protein sequence ID" value="SEI80991.1"/>
    <property type="molecule type" value="Genomic_DNA"/>
</dbReference>
<evidence type="ECO:0000256" key="2">
    <source>
        <dbReference type="SAM" id="SignalP"/>
    </source>
</evidence>
<feature type="region of interest" description="Disordered" evidence="1">
    <location>
        <begin position="222"/>
        <end position="248"/>
    </location>
</feature>
<dbReference type="AlphaFoldDB" id="A0A1H6TLX8"/>
<evidence type="ECO:0000256" key="1">
    <source>
        <dbReference type="SAM" id="MobiDB-lite"/>
    </source>
</evidence>
<dbReference type="OrthoDB" id="9111938at2"/>
<dbReference type="Proteomes" id="UP000198866">
    <property type="component" value="Unassembled WGS sequence"/>
</dbReference>
<evidence type="ECO:0000313" key="4">
    <source>
        <dbReference type="Proteomes" id="UP000198866"/>
    </source>
</evidence>
<name>A0A1H6TLX8_9BURK</name>
<feature type="region of interest" description="Disordered" evidence="1">
    <location>
        <begin position="165"/>
        <end position="193"/>
    </location>
</feature>
<keyword evidence="4" id="KW-1185">Reference proteome</keyword>
<gene>
    <name evidence="3" type="ORF">SAMN05192539_1004180</name>
</gene>
<dbReference type="SUPFAM" id="SSF50998">
    <property type="entry name" value="Quinoprotein alcohol dehydrogenase-like"/>
    <property type="match status" value="1"/>
</dbReference>
<organism evidence="3 4">
    <name type="scientific">Paraburkholderia diazotrophica</name>
    <dbReference type="NCBI Taxonomy" id="667676"/>
    <lineage>
        <taxon>Bacteria</taxon>
        <taxon>Pseudomonadati</taxon>
        <taxon>Pseudomonadota</taxon>
        <taxon>Betaproteobacteria</taxon>
        <taxon>Burkholderiales</taxon>
        <taxon>Burkholderiaceae</taxon>
        <taxon>Paraburkholderia</taxon>
    </lineage>
</organism>
<feature type="region of interest" description="Disordered" evidence="1">
    <location>
        <begin position="534"/>
        <end position="558"/>
    </location>
</feature>
<protein>
    <submittedName>
        <fullName evidence="3">PQQ-like domain-containing protein</fullName>
    </submittedName>
</protein>
<dbReference type="Gene3D" id="2.40.10.480">
    <property type="match status" value="1"/>
</dbReference>
<reference evidence="4" key="1">
    <citation type="submission" date="2016-10" db="EMBL/GenBank/DDBJ databases">
        <authorList>
            <person name="Varghese N."/>
            <person name="Submissions S."/>
        </authorList>
    </citation>
    <scope>NUCLEOTIDE SEQUENCE [LARGE SCALE GENOMIC DNA]</scope>
    <source>
        <strain evidence="4">LMG 26031</strain>
    </source>
</reference>
<dbReference type="InterPro" id="IPR015943">
    <property type="entry name" value="WD40/YVTN_repeat-like_dom_sf"/>
</dbReference>
<evidence type="ECO:0000313" key="3">
    <source>
        <dbReference type="EMBL" id="SEI80991.1"/>
    </source>
</evidence>
<dbReference type="Pfam" id="PF11937">
    <property type="entry name" value="DUF3455"/>
    <property type="match status" value="1"/>
</dbReference>
<dbReference type="PANTHER" id="PTHR34512:SF30">
    <property type="entry name" value="OUTER MEMBRANE PROTEIN ASSEMBLY FACTOR BAMB"/>
    <property type="match status" value="1"/>
</dbReference>